<sequence length="437" mass="52378">MEEKQCIFCFFSDKYQRKIMKYSQLQEEKFEDILDRYKKIFITKLNVIINITKPCSKHNKILNFELILSNIKNINDLSSELMSFFEGIKKTYKLWISGETFSAIQNFEELLKENKLLEEDDFSINEKIFFRGRNSLNKILNKYEMFHIPYDKRYLVGNQRFSLSGFPLLYLNSSLKGVLSELNIEEKDSYEKYAFSSFHFNKKAKIYSLDNPFRIYFEKVSNNIDKVIKEPSFSSEDLKKILLKLIIASVCLFEKRVSHKNQEDNGINIFYEEYIIPQALTQVLKKNKYNGILYPSTRIKETENSGLFNISNFNLVYFPKYNDKKHYDSMLFESLDISVPITPFELKNNDIISDDEFNSLKEIISKIMLKDLILRKDFRCKLYKLYNMYKIYKKYKEKNFKAEEIYTIEKFFVYNFLLKNLLDIEEDIKKEEIQNVK</sequence>
<evidence type="ECO:0008006" key="3">
    <source>
        <dbReference type="Google" id="ProtNLM"/>
    </source>
</evidence>
<proteinExistence type="predicted"/>
<organism evidence="1 2">
    <name type="scientific">Fusobacterium nucleatum subsp. polymorphum</name>
    <name type="common">Fusobacterium polymorphum</name>
    <dbReference type="NCBI Taxonomy" id="76857"/>
    <lineage>
        <taxon>Bacteria</taxon>
        <taxon>Fusobacteriati</taxon>
        <taxon>Fusobacteriota</taxon>
        <taxon>Fusobacteriia</taxon>
        <taxon>Fusobacteriales</taxon>
        <taxon>Fusobacteriaceae</taxon>
        <taxon>Fusobacterium</taxon>
    </lineage>
</organism>
<evidence type="ECO:0000313" key="1">
    <source>
        <dbReference type="EMBL" id="ASG29188.1"/>
    </source>
</evidence>
<reference evidence="1 2" key="1">
    <citation type="submission" date="2017-06" db="EMBL/GenBank/DDBJ databases">
        <title>Genome sequencing of Fusobacterium nucleatum subsp. polymorphum KCOM 1275 (=ChDC F310).</title>
        <authorList>
            <person name="Kook J.-K."/>
            <person name="Park S.-N."/>
            <person name="Lim Y.K."/>
            <person name="Roh H."/>
        </authorList>
    </citation>
    <scope>NUCLEOTIDE SEQUENCE [LARGE SCALE GENOMIC DNA]</scope>
    <source>
        <strain evidence="1 2">KCOM 1275</strain>
    </source>
</reference>
<evidence type="ECO:0000313" key="2">
    <source>
        <dbReference type="Proteomes" id="UP000197638"/>
    </source>
</evidence>
<accession>A0A241Q387</accession>
<dbReference type="Proteomes" id="UP000197638">
    <property type="component" value="Chromosome"/>
</dbReference>
<dbReference type="EMBL" id="CP022123">
    <property type="protein sequence ID" value="ASG29188.1"/>
    <property type="molecule type" value="Genomic_DNA"/>
</dbReference>
<dbReference type="RefSeq" id="WP_088765374.1">
    <property type="nucleotide sequence ID" value="NZ_CP022123.1"/>
</dbReference>
<gene>
    <name evidence="1" type="ORF">CBG61_10040</name>
</gene>
<protein>
    <recommendedName>
        <fullName evidence="3">RES domain-containing protein</fullName>
    </recommendedName>
</protein>
<dbReference type="AlphaFoldDB" id="A0A241Q387"/>
<name>A0A241Q387_FUSNP</name>